<dbReference type="EMBL" id="ML978070">
    <property type="protein sequence ID" value="KAF2014532.1"/>
    <property type="molecule type" value="Genomic_DNA"/>
</dbReference>
<protein>
    <recommendedName>
        <fullName evidence="5">Zn(2)-C6 fungal-type domain-containing protein</fullName>
    </recommendedName>
</protein>
<evidence type="ECO:0000256" key="1">
    <source>
        <dbReference type="ARBA" id="ARBA00004123"/>
    </source>
</evidence>
<evidence type="ECO:0000256" key="3">
    <source>
        <dbReference type="ARBA" id="ARBA00023242"/>
    </source>
</evidence>
<accession>A0A6A5XN32</accession>
<dbReference type="CDD" id="cd00067">
    <property type="entry name" value="GAL4"/>
    <property type="match status" value="1"/>
</dbReference>
<name>A0A6A5XN32_9PLEO</name>
<dbReference type="Gene3D" id="4.10.240.10">
    <property type="entry name" value="Zn(2)-C6 fungal-type DNA-binding domain"/>
    <property type="match status" value="1"/>
</dbReference>
<dbReference type="Proteomes" id="UP000799778">
    <property type="component" value="Unassembled WGS sequence"/>
</dbReference>
<dbReference type="GO" id="GO:0006351">
    <property type="term" value="P:DNA-templated transcription"/>
    <property type="evidence" value="ECO:0007669"/>
    <property type="project" value="InterPro"/>
</dbReference>
<dbReference type="InterPro" id="IPR050613">
    <property type="entry name" value="Sec_Metabolite_Reg"/>
</dbReference>
<comment type="subcellular location">
    <subcellularLocation>
        <location evidence="1">Nucleus</location>
    </subcellularLocation>
</comment>
<dbReference type="GO" id="GO:0008270">
    <property type="term" value="F:zinc ion binding"/>
    <property type="evidence" value="ECO:0007669"/>
    <property type="project" value="InterPro"/>
</dbReference>
<dbReference type="Pfam" id="PF04082">
    <property type="entry name" value="Fungal_trans"/>
    <property type="match status" value="1"/>
</dbReference>
<dbReference type="InterPro" id="IPR007219">
    <property type="entry name" value="XnlR_reg_dom"/>
</dbReference>
<dbReference type="SMART" id="SM00066">
    <property type="entry name" value="GAL4"/>
    <property type="match status" value="1"/>
</dbReference>
<dbReference type="PROSITE" id="PS00463">
    <property type="entry name" value="ZN2_CY6_FUNGAL_1"/>
    <property type="match status" value="1"/>
</dbReference>
<dbReference type="GO" id="GO:0000981">
    <property type="term" value="F:DNA-binding transcription factor activity, RNA polymerase II-specific"/>
    <property type="evidence" value="ECO:0007669"/>
    <property type="project" value="InterPro"/>
</dbReference>
<dbReference type="PANTHER" id="PTHR31001:SF85">
    <property type="entry name" value="ZN(II)2CYS6 TRANSCRIPTION FACTOR (EUROFUNG)"/>
    <property type="match status" value="1"/>
</dbReference>
<organism evidence="6 7">
    <name type="scientific">Aaosphaeria arxii CBS 175.79</name>
    <dbReference type="NCBI Taxonomy" id="1450172"/>
    <lineage>
        <taxon>Eukaryota</taxon>
        <taxon>Fungi</taxon>
        <taxon>Dikarya</taxon>
        <taxon>Ascomycota</taxon>
        <taxon>Pezizomycotina</taxon>
        <taxon>Dothideomycetes</taxon>
        <taxon>Pleosporomycetidae</taxon>
        <taxon>Pleosporales</taxon>
        <taxon>Pleosporales incertae sedis</taxon>
        <taxon>Aaosphaeria</taxon>
    </lineage>
</organism>
<dbReference type="GeneID" id="54280981"/>
<dbReference type="GO" id="GO:0005634">
    <property type="term" value="C:nucleus"/>
    <property type="evidence" value="ECO:0007669"/>
    <property type="project" value="UniProtKB-SubCell"/>
</dbReference>
<feature type="compositionally biased region" description="Polar residues" evidence="4">
    <location>
        <begin position="178"/>
        <end position="188"/>
    </location>
</feature>
<dbReference type="SUPFAM" id="SSF57701">
    <property type="entry name" value="Zn2/Cys6 DNA-binding domain"/>
    <property type="match status" value="1"/>
</dbReference>
<dbReference type="GO" id="GO:0003677">
    <property type="term" value="F:DNA binding"/>
    <property type="evidence" value="ECO:0007669"/>
    <property type="project" value="InterPro"/>
</dbReference>
<dbReference type="InterPro" id="IPR001138">
    <property type="entry name" value="Zn2Cys6_DnaBD"/>
</dbReference>
<dbReference type="CDD" id="cd12148">
    <property type="entry name" value="fungal_TF_MHR"/>
    <property type="match status" value="1"/>
</dbReference>
<evidence type="ECO:0000313" key="7">
    <source>
        <dbReference type="Proteomes" id="UP000799778"/>
    </source>
</evidence>
<dbReference type="PANTHER" id="PTHR31001">
    <property type="entry name" value="UNCHARACTERIZED TRANSCRIPTIONAL REGULATORY PROTEIN"/>
    <property type="match status" value="1"/>
</dbReference>
<feature type="domain" description="Zn(2)-C6 fungal-type" evidence="5">
    <location>
        <begin position="20"/>
        <end position="50"/>
    </location>
</feature>
<dbReference type="InterPro" id="IPR036864">
    <property type="entry name" value="Zn2-C6_fun-type_DNA-bd_sf"/>
</dbReference>
<gene>
    <name evidence="6" type="ORF">BU24DRAFT_348913</name>
</gene>
<dbReference type="Pfam" id="PF00172">
    <property type="entry name" value="Zn_clus"/>
    <property type="match status" value="1"/>
</dbReference>
<sequence length="725" mass="81216">MASSSQNNVGPEPPIQKSFSCVLCSQRKVKCDKAPGGCSNCTKSRVSCVYKTPAPPRRRKKGLRELDTHTRLRIYEDALRKLGVDPVKLENDELAKVKARKWPPASDYTTNYIDVPPPPNSNKDTTESAADEKGVLLSGDGKSRYLENGLWTTLQDEFRNNQDLLDSSEEEENGEYSVATSPESFTPDTGSILFSTGRATPQLRSLHPEPLQIFKLWQIYLQNVNPLVKVFHAPTVQKIILEASEDLDDFPKNVEALMFAIYCISVGSLSEKECESTLGTKKPILLQRYRAGVQHALVNASFLKTTDLIVLEALTLFLLSLQDCDARVMWILTGIASRIGQRIGLHRDGGSLGLSPFDAEMRRRLWWQLIMLEGFAEKLAGSGGHVFTGDTRCPSNLNDSDLFPGMKELPKEHHGATEMMFFLIRCHLGERFRTMTAPKSAFDGVWNRLSTSETPLPEKQTVIDELEAFYQDRYIQYCDESVPWHYLCIHLAKNVIALMRFMALNPQPTSSTSPSSPSITPSQRTSLFATSLQITKWMNLVYKLPALRGYAWHVNLNFQWKSFIYLISELRVRPQDTLDVDEAWAEIQLTYDNHPSFARHLARKALPVAIGGLTLRSWEVFAQARGLGRAEEPGFIAFLRVRHAGRSDGGNGMVESAPQPTREEITASVPAGEVQAQLDWTAGFADTLDSMDGGQFAELPPFNPDEMNWDAWDSLLVDFNQSDGS</sequence>
<feature type="region of interest" description="Disordered" evidence="4">
    <location>
        <begin position="167"/>
        <end position="188"/>
    </location>
</feature>
<dbReference type="OrthoDB" id="2269373at2759"/>
<dbReference type="PROSITE" id="PS50048">
    <property type="entry name" value="ZN2_CY6_FUNGAL_2"/>
    <property type="match status" value="1"/>
</dbReference>
<feature type="region of interest" description="Disordered" evidence="4">
    <location>
        <begin position="109"/>
        <end position="130"/>
    </location>
</feature>
<proteinExistence type="predicted"/>
<dbReference type="RefSeq" id="XP_033382871.1">
    <property type="nucleotide sequence ID" value="XM_033523584.1"/>
</dbReference>
<evidence type="ECO:0000259" key="5">
    <source>
        <dbReference type="PROSITE" id="PS50048"/>
    </source>
</evidence>
<keyword evidence="2" id="KW-0479">Metal-binding</keyword>
<reference evidence="6" key="1">
    <citation type="journal article" date="2020" name="Stud. Mycol.">
        <title>101 Dothideomycetes genomes: a test case for predicting lifestyles and emergence of pathogens.</title>
        <authorList>
            <person name="Haridas S."/>
            <person name="Albert R."/>
            <person name="Binder M."/>
            <person name="Bloem J."/>
            <person name="Labutti K."/>
            <person name="Salamov A."/>
            <person name="Andreopoulos B."/>
            <person name="Baker S."/>
            <person name="Barry K."/>
            <person name="Bills G."/>
            <person name="Bluhm B."/>
            <person name="Cannon C."/>
            <person name="Castanera R."/>
            <person name="Culley D."/>
            <person name="Daum C."/>
            <person name="Ezra D."/>
            <person name="Gonzalez J."/>
            <person name="Henrissat B."/>
            <person name="Kuo A."/>
            <person name="Liang C."/>
            <person name="Lipzen A."/>
            <person name="Lutzoni F."/>
            <person name="Magnuson J."/>
            <person name="Mondo S."/>
            <person name="Nolan M."/>
            <person name="Ohm R."/>
            <person name="Pangilinan J."/>
            <person name="Park H.-J."/>
            <person name="Ramirez L."/>
            <person name="Alfaro M."/>
            <person name="Sun H."/>
            <person name="Tritt A."/>
            <person name="Yoshinaga Y."/>
            <person name="Zwiers L.-H."/>
            <person name="Turgeon B."/>
            <person name="Goodwin S."/>
            <person name="Spatafora J."/>
            <person name="Crous P."/>
            <person name="Grigoriev I."/>
        </authorList>
    </citation>
    <scope>NUCLEOTIDE SEQUENCE</scope>
    <source>
        <strain evidence="6">CBS 175.79</strain>
    </source>
</reference>
<evidence type="ECO:0000256" key="2">
    <source>
        <dbReference type="ARBA" id="ARBA00022723"/>
    </source>
</evidence>
<keyword evidence="3" id="KW-0539">Nucleus</keyword>
<evidence type="ECO:0000256" key="4">
    <source>
        <dbReference type="SAM" id="MobiDB-lite"/>
    </source>
</evidence>
<evidence type="ECO:0000313" key="6">
    <source>
        <dbReference type="EMBL" id="KAF2014532.1"/>
    </source>
</evidence>
<dbReference type="AlphaFoldDB" id="A0A6A5XN32"/>
<keyword evidence="7" id="KW-1185">Reference proteome</keyword>